<dbReference type="EMBL" id="MU155161">
    <property type="protein sequence ID" value="KAF9482794.1"/>
    <property type="molecule type" value="Genomic_DNA"/>
</dbReference>
<keyword evidence="4" id="KW-1185">Reference proteome</keyword>
<proteinExistence type="predicted"/>
<keyword evidence="2" id="KW-0812">Transmembrane</keyword>
<feature type="region of interest" description="Disordered" evidence="1">
    <location>
        <begin position="172"/>
        <end position="195"/>
    </location>
</feature>
<feature type="compositionally biased region" description="Low complexity" evidence="1">
    <location>
        <begin position="225"/>
        <end position="241"/>
    </location>
</feature>
<comment type="caution">
    <text evidence="3">The sequence shown here is derived from an EMBL/GenBank/DDBJ whole genome shotgun (WGS) entry which is preliminary data.</text>
</comment>
<reference evidence="3" key="1">
    <citation type="submission" date="2020-11" db="EMBL/GenBank/DDBJ databases">
        <authorList>
            <consortium name="DOE Joint Genome Institute"/>
            <person name="Ahrendt S."/>
            <person name="Riley R."/>
            <person name="Andreopoulos W."/>
            <person name="Labutti K."/>
            <person name="Pangilinan J."/>
            <person name="Ruiz-Duenas F.J."/>
            <person name="Barrasa J.M."/>
            <person name="Sanchez-Garcia M."/>
            <person name="Camarero S."/>
            <person name="Miyauchi S."/>
            <person name="Serrano A."/>
            <person name="Linde D."/>
            <person name="Babiker R."/>
            <person name="Drula E."/>
            <person name="Ayuso-Fernandez I."/>
            <person name="Pacheco R."/>
            <person name="Padilla G."/>
            <person name="Ferreira P."/>
            <person name="Barriuso J."/>
            <person name="Kellner H."/>
            <person name="Castanera R."/>
            <person name="Alfaro M."/>
            <person name="Ramirez L."/>
            <person name="Pisabarro A.G."/>
            <person name="Kuo A."/>
            <person name="Tritt A."/>
            <person name="Lipzen A."/>
            <person name="He G."/>
            <person name="Yan M."/>
            <person name="Ng V."/>
            <person name="Cullen D."/>
            <person name="Martin F."/>
            <person name="Rosso M.-N."/>
            <person name="Henrissat B."/>
            <person name="Hibbett D."/>
            <person name="Martinez A.T."/>
            <person name="Grigoriev I.V."/>
        </authorList>
    </citation>
    <scope>NUCLEOTIDE SEQUENCE</scope>
    <source>
        <strain evidence="3">CIRM-BRFM 674</strain>
    </source>
</reference>
<accession>A0A9P5Z811</accession>
<dbReference type="CDD" id="cd12087">
    <property type="entry name" value="TM_EGFR-like"/>
    <property type="match status" value="1"/>
</dbReference>
<dbReference type="Proteomes" id="UP000807469">
    <property type="component" value="Unassembled WGS sequence"/>
</dbReference>
<organism evidence="3 4">
    <name type="scientific">Pholiota conissans</name>
    <dbReference type="NCBI Taxonomy" id="109636"/>
    <lineage>
        <taxon>Eukaryota</taxon>
        <taxon>Fungi</taxon>
        <taxon>Dikarya</taxon>
        <taxon>Basidiomycota</taxon>
        <taxon>Agaricomycotina</taxon>
        <taxon>Agaricomycetes</taxon>
        <taxon>Agaricomycetidae</taxon>
        <taxon>Agaricales</taxon>
        <taxon>Agaricineae</taxon>
        <taxon>Strophariaceae</taxon>
        <taxon>Pholiota</taxon>
    </lineage>
</organism>
<feature type="region of interest" description="Disordered" evidence="1">
    <location>
        <begin position="212"/>
        <end position="241"/>
    </location>
</feature>
<protein>
    <submittedName>
        <fullName evidence="3">Uncharacterized protein</fullName>
    </submittedName>
</protein>
<feature type="transmembrane region" description="Helical" evidence="2">
    <location>
        <begin position="245"/>
        <end position="268"/>
    </location>
</feature>
<keyword evidence="2" id="KW-1133">Transmembrane helix</keyword>
<dbReference type="Gene3D" id="1.20.5.510">
    <property type="entry name" value="Single helix bin"/>
    <property type="match status" value="1"/>
</dbReference>
<sequence>MSQLASCPPVFDWAKNAGNDDPCAVGSSLIRLCDNSGQFAGLPLIQPGTTYPLPQHDSANKCTCTSVVYALVSVCSACQNGSYSSWSAWSSSCKQVASPNFPVFTDTSIPQWAFFNVQTEPTFDIVRARNSVTKPPSAPNVTDTSSTPEINNTSLVFTSTFQRTFLTTSSTTPYTITETSPSEAPTSSSELPTSTDAHTAFSQIIPVTQASGADPAAATVKDQSDSQSSPSSATSAGKKSNNMGAIAGGVTAGIIFLLLFGGVVFWVIKRHRRSCIAPSAAYMAAYGTARPPTTMSQRGVSPFVVKANTIVPYHDEDFRSSACLDNRRPSDADYF</sequence>
<evidence type="ECO:0000313" key="4">
    <source>
        <dbReference type="Proteomes" id="UP000807469"/>
    </source>
</evidence>
<evidence type="ECO:0000256" key="1">
    <source>
        <dbReference type="SAM" id="MobiDB-lite"/>
    </source>
</evidence>
<dbReference type="AlphaFoldDB" id="A0A9P5Z811"/>
<evidence type="ECO:0000313" key="3">
    <source>
        <dbReference type="EMBL" id="KAF9482794.1"/>
    </source>
</evidence>
<dbReference type="OrthoDB" id="2576311at2759"/>
<name>A0A9P5Z811_9AGAR</name>
<gene>
    <name evidence="3" type="ORF">BDN70DRAFT_874592</name>
</gene>
<keyword evidence="2" id="KW-0472">Membrane</keyword>
<evidence type="ECO:0000256" key="2">
    <source>
        <dbReference type="SAM" id="Phobius"/>
    </source>
</evidence>